<dbReference type="AlphaFoldDB" id="A0A644ZER5"/>
<evidence type="ECO:0000313" key="1">
    <source>
        <dbReference type="EMBL" id="MPM39259.1"/>
    </source>
</evidence>
<reference evidence="1" key="1">
    <citation type="submission" date="2019-08" db="EMBL/GenBank/DDBJ databases">
        <authorList>
            <person name="Kucharzyk K."/>
            <person name="Murdoch R.W."/>
            <person name="Higgins S."/>
            <person name="Loffler F."/>
        </authorList>
    </citation>
    <scope>NUCLEOTIDE SEQUENCE</scope>
</reference>
<name>A0A644ZER5_9ZZZZ</name>
<comment type="caution">
    <text evidence="1">The sequence shown here is derived from an EMBL/GenBank/DDBJ whole genome shotgun (WGS) entry which is preliminary data.</text>
</comment>
<proteinExistence type="predicted"/>
<sequence>MVQAGEVEAADQQPALADLEFEEIAELAHGVGRLEFRKLEVVDVEAVAHRAVHAFHDRFDLDREIVQDHLVRVVDQIGELHVDEAVVGEVRPGAGAAHEGTGVVAAVPDDRLEAVPGRRQIVFFLGRAHLAVAGHRDAVHHPGVAALGDMIDQRLAETVGDHELCAGFLGELRITHVREDFVELHVDVHLREGLRVVRETPEVPVVVDHGLAGFVDQLENQLVGRGLARRGHLERQFADVVAAAFDQVDVREVAAQHRVALGVLKREPEGHHARKFRREVGHDHRNQQLFAFEEDPARHIRQQHGVAVELAELDFVDALLVVETVDDAIGVFIAVGVAELEEMEAAEILAPAGRFEAQLPGQQLETVGSFLHQVVLAPAESFERDQLLQFADPPRLAFRAELVEFLFQGVEIAQPGVMADFVRQHRTARRHFARDLPILRFARVLDDHRNARRRTGDDPVLRIFEHVVAVAPGIEVAHVLNVEVDAAAVEFAAAAGVEEEARRIELMGHFVEFLADRIAAGMIDFVAHAVDHQTGAVAQALDHVDPFVAVEQRPLGVHGGTFLLVLAVVLAHFDVDQDTEIVGGLEAFHRRHEGMEADEVEAVELHHAHVFGIVFVHAEIGQVRMVVGFAAADHAAQEEVFIVEVERFGGHRIFAHPEPDRALFGLALDRKDGLESVQIRGVHVPRLEIPDRFGGLEELLRFEVGRAARGDLLAFVQHFPGDLFAARRSGDLHCDLAFVVQRMDENIIEVFAPDILRNFSDELEFFFLSHDFFPRLHSTVVKLLPFVTLEQYIHIVQSRFFSSIFSPDFRKIPEFPVLKRVNKTAHVDKAPLV</sequence>
<protein>
    <submittedName>
        <fullName evidence="1">Uncharacterized protein</fullName>
    </submittedName>
</protein>
<accession>A0A644ZER5</accession>
<organism evidence="1">
    <name type="scientific">bioreactor metagenome</name>
    <dbReference type="NCBI Taxonomy" id="1076179"/>
    <lineage>
        <taxon>unclassified sequences</taxon>
        <taxon>metagenomes</taxon>
        <taxon>ecological metagenomes</taxon>
    </lineage>
</organism>
<gene>
    <name evidence="1" type="ORF">SDC9_85892</name>
</gene>
<dbReference type="EMBL" id="VSSQ01008579">
    <property type="protein sequence ID" value="MPM39259.1"/>
    <property type="molecule type" value="Genomic_DNA"/>
</dbReference>